<keyword evidence="5" id="KW-1185">Reference proteome</keyword>
<organism evidence="4 5">
    <name type="scientific">Effrenium voratum</name>
    <dbReference type="NCBI Taxonomy" id="2562239"/>
    <lineage>
        <taxon>Eukaryota</taxon>
        <taxon>Sar</taxon>
        <taxon>Alveolata</taxon>
        <taxon>Dinophyceae</taxon>
        <taxon>Suessiales</taxon>
        <taxon>Symbiodiniaceae</taxon>
        <taxon>Effrenium</taxon>
    </lineage>
</organism>
<evidence type="ECO:0000313" key="5">
    <source>
        <dbReference type="Proteomes" id="UP001178507"/>
    </source>
</evidence>
<dbReference type="Proteomes" id="UP001178507">
    <property type="component" value="Unassembled WGS sequence"/>
</dbReference>
<feature type="repeat" description="ANK" evidence="3">
    <location>
        <begin position="130"/>
        <end position="153"/>
    </location>
</feature>
<sequence length="193" mass="21023">MAAAEALPSLPGGKVHFKASTEWQEVFSHHVLPNGLEVRFDLSAGRNFARLPAGVKVLGHDFSDQAAVQKLLCEAATWGQQDRLEKTLTSCFFRPEDLGQPLAEAASRGHLEVCKALLAARADPLTKGPKGVTPLHRTAMEGHEEVAALLLQRCKDLGHEALTVQDDLGRTCLDAAEEQDLHAMARRLRKSFA</sequence>
<keyword evidence="2 3" id="KW-0040">ANK repeat</keyword>
<name>A0AA36IKR4_9DINO</name>
<dbReference type="Gene3D" id="1.25.40.20">
    <property type="entry name" value="Ankyrin repeat-containing domain"/>
    <property type="match status" value="1"/>
</dbReference>
<dbReference type="SMART" id="SM00248">
    <property type="entry name" value="ANK"/>
    <property type="match status" value="2"/>
</dbReference>
<dbReference type="Pfam" id="PF12796">
    <property type="entry name" value="Ank_2"/>
    <property type="match status" value="1"/>
</dbReference>
<dbReference type="PANTHER" id="PTHR24171">
    <property type="entry name" value="ANKYRIN REPEAT DOMAIN-CONTAINING PROTEIN 39-RELATED"/>
    <property type="match status" value="1"/>
</dbReference>
<keyword evidence="1" id="KW-0677">Repeat</keyword>
<dbReference type="InterPro" id="IPR036770">
    <property type="entry name" value="Ankyrin_rpt-contain_sf"/>
</dbReference>
<dbReference type="PROSITE" id="PS50297">
    <property type="entry name" value="ANK_REP_REGION"/>
    <property type="match status" value="1"/>
</dbReference>
<dbReference type="PROSITE" id="PS50088">
    <property type="entry name" value="ANK_REPEAT"/>
    <property type="match status" value="1"/>
</dbReference>
<dbReference type="AlphaFoldDB" id="A0AA36IKR4"/>
<dbReference type="InterPro" id="IPR002110">
    <property type="entry name" value="Ankyrin_rpt"/>
</dbReference>
<evidence type="ECO:0000313" key="4">
    <source>
        <dbReference type="EMBL" id="CAJ1389611.1"/>
    </source>
</evidence>
<dbReference type="EMBL" id="CAUJNA010001902">
    <property type="protein sequence ID" value="CAJ1389611.1"/>
    <property type="molecule type" value="Genomic_DNA"/>
</dbReference>
<comment type="caution">
    <text evidence="4">The sequence shown here is derived from an EMBL/GenBank/DDBJ whole genome shotgun (WGS) entry which is preliminary data.</text>
</comment>
<dbReference type="SUPFAM" id="SSF48403">
    <property type="entry name" value="Ankyrin repeat"/>
    <property type="match status" value="1"/>
</dbReference>
<protein>
    <submittedName>
        <fullName evidence="4">Uncharacterized protein</fullName>
    </submittedName>
</protein>
<accession>A0AA36IKR4</accession>
<reference evidence="4" key="1">
    <citation type="submission" date="2023-08" db="EMBL/GenBank/DDBJ databases">
        <authorList>
            <person name="Chen Y."/>
            <person name="Shah S."/>
            <person name="Dougan E. K."/>
            <person name="Thang M."/>
            <person name="Chan C."/>
        </authorList>
    </citation>
    <scope>NUCLEOTIDE SEQUENCE</scope>
</reference>
<gene>
    <name evidence="4" type="ORF">EVOR1521_LOCUS15195</name>
</gene>
<evidence type="ECO:0000256" key="1">
    <source>
        <dbReference type="ARBA" id="ARBA00022737"/>
    </source>
</evidence>
<evidence type="ECO:0000256" key="2">
    <source>
        <dbReference type="ARBA" id="ARBA00023043"/>
    </source>
</evidence>
<evidence type="ECO:0000256" key="3">
    <source>
        <dbReference type="PROSITE-ProRule" id="PRU00023"/>
    </source>
</evidence>
<proteinExistence type="predicted"/>